<evidence type="ECO:0000256" key="6">
    <source>
        <dbReference type="ARBA" id="ARBA00023145"/>
    </source>
</evidence>
<evidence type="ECO:0000256" key="3">
    <source>
        <dbReference type="ARBA" id="ARBA00022729"/>
    </source>
</evidence>
<keyword evidence="12" id="KW-1185">Reference proteome</keyword>
<evidence type="ECO:0000256" key="4">
    <source>
        <dbReference type="ARBA" id="ARBA00022801"/>
    </source>
</evidence>
<keyword evidence="9" id="KW-0472">Membrane</keyword>
<dbReference type="GO" id="GO:0004252">
    <property type="term" value="F:serine-type endopeptidase activity"/>
    <property type="evidence" value="ECO:0007669"/>
    <property type="project" value="TreeGrafter"/>
</dbReference>
<keyword evidence="6" id="KW-0865">Zymogen</keyword>
<keyword evidence="9" id="KW-0812">Transmembrane</keyword>
<reference evidence="11" key="1">
    <citation type="submission" date="2020-03" db="EMBL/GenBank/DDBJ databases">
        <authorList>
            <person name="Weist P."/>
        </authorList>
    </citation>
    <scope>NUCLEOTIDE SEQUENCE</scope>
</reference>
<evidence type="ECO:0000259" key="10">
    <source>
        <dbReference type="Pfam" id="PF16470"/>
    </source>
</evidence>
<evidence type="ECO:0000256" key="9">
    <source>
        <dbReference type="SAM" id="Phobius"/>
    </source>
</evidence>
<keyword evidence="5" id="KW-0720">Serine protease</keyword>
<keyword evidence="9" id="KW-1133">Transmembrane helix</keyword>
<evidence type="ECO:0000256" key="5">
    <source>
        <dbReference type="ARBA" id="ARBA00022825"/>
    </source>
</evidence>
<proteinExistence type="predicted"/>
<evidence type="ECO:0000313" key="12">
    <source>
        <dbReference type="Proteomes" id="UP001153269"/>
    </source>
</evidence>
<dbReference type="PANTHER" id="PTHR42884">
    <property type="entry name" value="PROPROTEIN CONVERTASE SUBTILISIN/KEXIN-RELATED"/>
    <property type="match status" value="1"/>
</dbReference>
<protein>
    <recommendedName>
        <fullName evidence="10">Peptidase S8 pro-domain domain-containing protein</fullName>
    </recommendedName>
</protein>
<evidence type="ECO:0000256" key="2">
    <source>
        <dbReference type="ARBA" id="ARBA00022685"/>
    </source>
</evidence>
<keyword evidence="1" id="KW-0645">Protease</keyword>
<dbReference type="InterPro" id="IPR032815">
    <property type="entry name" value="S8_pro-domain"/>
</dbReference>
<evidence type="ECO:0000256" key="8">
    <source>
        <dbReference type="SAM" id="MobiDB-lite"/>
    </source>
</evidence>
<accession>A0A9N7VIA8</accession>
<feature type="transmembrane region" description="Helical" evidence="9">
    <location>
        <begin position="66"/>
        <end position="86"/>
    </location>
</feature>
<keyword evidence="4" id="KW-0378">Hydrolase</keyword>
<dbReference type="GO" id="GO:0000139">
    <property type="term" value="C:Golgi membrane"/>
    <property type="evidence" value="ECO:0007669"/>
    <property type="project" value="TreeGrafter"/>
</dbReference>
<dbReference type="AlphaFoldDB" id="A0A9N7VIA8"/>
<evidence type="ECO:0000256" key="7">
    <source>
        <dbReference type="ARBA" id="ARBA00023180"/>
    </source>
</evidence>
<dbReference type="EMBL" id="CADEAL010004165">
    <property type="protein sequence ID" value="CAB1453337.1"/>
    <property type="molecule type" value="Genomic_DNA"/>
</dbReference>
<dbReference type="Pfam" id="PF16470">
    <property type="entry name" value="S8_pro-domain"/>
    <property type="match status" value="1"/>
</dbReference>
<dbReference type="GO" id="GO:0016486">
    <property type="term" value="P:peptide hormone processing"/>
    <property type="evidence" value="ECO:0007669"/>
    <property type="project" value="TreeGrafter"/>
</dbReference>
<keyword evidence="2" id="KW-0165">Cleavage on pair of basic residues</keyword>
<keyword evidence="3" id="KW-0732">Signal</keyword>
<dbReference type="SUPFAM" id="SSF54897">
    <property type="entry name" value="Protease propeptides/inhibitors"/>
    <property type="match status" value="1"/>
</dbReference>
<feature type="region of interest" description="Disordered" evidence="8">
    <location>
        <begin position="25"/>
        <end position="51"/>
    </location>
</feature>
<evidence type="ECO:0000256" key="1">
    <source>
        <dbReference type="ARBA" id="ARBA00022670"/>
    </source>
</evidence>
<name>A0A9N7VIA8_PLEPL</name>
<organism evidence="11 12">
    <name type="scientific">Pleuronectes platessa</name>
    <name type="common">European plaice</name>
    <dbReference type="NCBI Taxonomy" id="8262"/>
    <lineage>
        <taxon>Eukaryota</taxon>
        <taxon>Metazoa</taxon>
        <taxon>Chordata</taxon>
        <taxon>Craniata</taxon>
        <taxon>Vertebrata</taxon>
        <taxon>Euteleostomi</taxon>
        <taxon>Actinopterygii</taxon>
        <taxon>Neopterygii</taxon>
        <taxon>Teleostei</taxon>
        <taxon>Neoteleostei</taxon>
        <taxon>Acanthomorphata</taxon>
        <taxon>Carangaria</taxon>
        <taxon>Pleuronectiformes</taxon>
        <taxon>Pleuronectoidei</taxon>
        <taxon>Pleuronectidae</taxon>
        <taxon>Pleuronectes</taxon>
    </lineage>
</organism>
<dbReference type="GO" id="GO:0005802">
    <property type="term" value="C:trans-Golgi network"/>
    <property type="evidence" value="ECO:0007669"/>
    <property type="project" value="TreeGrafter"/>
</dbReference>
<feature type="domain" description="Peptidase S8 pro-domain" evidence="10">
    <location>
        <begin position="103"/>
        <end position="161"/>
    </location>
</feature>
<gene>
    <name evidence="11" type="ORF">PLEPLA_LOCUS41090</name>
</gene>
<comment type="caution">
    <text evidence="11">The sequence shown here is derived from an EMBL/GenBank/DDBJ whole genome shotgun (WGS) entry which is preliminary data.</text>
</comment>
<dbReference type="Proteomes" id="UP001153269">
    <property type="component" value="Unassembled WGS sequence"/>
</dbReference>
<sequence>MGSHTFFSDLLARVLELQVCERRRRRRSGGESPPGGRRRDKEEGEDEEAPRRLGARCGRLTRRRPLFYFSAVRVALLHLWAVLVLLTAELTWIDAAEVYTNAWAVQIVAGPEEADRIAREHGFTNLGNVFGDYYHFRHHAVEKRALSGHRGMHIRLQKEPQSPPSVPLTKSKVLWS</sequence>
<dbReference type="FunFam" id="3.30.70.850:FF:000001">
    <property type="entry name" value="Proprotein convertase subtilisin/kexin type 5"/>
    <property type="match status" value="1"/>
</dbReference>
<keyword evidence="7" id="KW-0325">Glycoprotein</keyword>
<dbReference type="Gene3D" id="3.30.70.850">
    <property type="entry name" value="Peptidase S8, pro-domain"/>
    <property type="match status" value="1"/>
</dbReference>
<dbReference type="InterPro" id="IPR038466">
    <property type="entry name" value="S8_pro-domain_sf"/>
</dbReference>
<evidence type="ECO:0000313" key="11">
    <source>
        <dbReference type="EMBL" id="CAB1453337.1"/>
    </source>
</evidence>
<dbReference type="PANTHER" id="PTHR42884:SF3">
    <property type="entry name" value="FURIN-LIKE PROTEASE 1, ISOFORMS 1_1-X_2"/>
    <property type="match status" value="1"/>
</dbReference>